<dbReference type="NCBIfam" id="TIGR01726">
    <property type="entry name" value="HEQRo_perm_3TM"/>
    <property type="match status" value="1"/>
</dbReference>
<evidence type="ECO:0000259" key="9">
    <source>
        <dbReference type="PROSITE" id="PS50928"/>
    </source>
</evidence>
<dbReference type="STRING" id="1859473.BG261_02295"/>
<feature type="transmembrane region" description="Helical" evidence="8">
    <location>
        <begin position="121"/>
        <end position="138"/>
    </location>
</feature>
<dbReference type="PANTHER" id="PTHR30614">
    <property type="entry name" value="MEMBRANE COMPONENT OF AMINO ACID ABC TRANSPORTER"/>
    <property type="match status" value="1"/>
</dbReference>
<dbReference type="AlphaFoldDB" id="A0A1E8GME9"/>
<dbReference type="GO" id="GO:0043190">
    <property type="term" value="C:ATP-binding cassette (ABC) transporter complex"/>
    <property type="evidence" value="ECO:0007669"/>
    <property type="project" value="InterPro"/>
</dbReference>
<name>A0A1E8GME9_9LACT</name>
<dbReference type="GO" id="GO:0022857">
    <property type="term" value="F:transmembrane transporter activity"/>
    <property type="evidence" value="ECO:0007669"/>
    <property type="project" value="InterPro"/>
</dbReference>
<evidence type="ECO:0000256" key="3">
    <source>
        <dbReference type="ARBA" id="ARBA00022475"/>
    </source>
</evidence>
<dbReference type="Gene3D" id="1.10.3720.10">
    <property type="entry name" value="MetI-like"/>
    <property type="match status" value="1"/>
</dbReference>
<comment type="similarity">
    <text evidence="8">Belongs to the binding-protein-dependent transport system permease family.</text>
</comment>
<dbReference type="Pfam" id="PF00528">
    <property type="entry name" value="BPD_transp_1"/>
    <property type="match status" value="1"/>
</dbReference>
<dbReference type="InterPro" id="IPR035906">
    <property type="entry name" value="MetI-like_sf"/>
</dbReference>
<evidence type="ECO:0000256" key="1">
    <source>
        <dbReference type="ARBA" id="ARBA00004651"/>
    </source>
</evidence>
<comment type="caution">
    <text evidence="10">The sequence shown here is derived from an EMBL/GenBank/DDBJ whole genome shotgun (WGS) entry which is preliminary data.</text>
</comment>
<evidence type="ECO:0000256" key="4">
    <source>
        <dbReference type="ARBA" id="ARBA00022692"/>
    </source>
</evidence>
<evidence type="ECO:0000256" key="2">
    <source>
        <dbReference type="ARBA" id="ARBA00022448"/>
    </source>
</evidence>
<reference evidence="11" key="1">
    <citation type="submission" date="2016-09" db="EMBL/GenBank/DDBJ databases">
        <title>Draft genome sequence of a novel species of the family Streptococcaceae isolated from flowers.</title>
        <authorList>
            <person name="Chuah L.-O."/>
            <person name="Yap K.-P."/>
            <person name="Thong K.L."/>
            <person name="Liong M.T."/>
            <person name="Ahmad R."/>
            <person name="Rusul G."/>
        </authorList>
    </citation>
    <scope>NUCLEOTIDE SEQUENCE [LARGE SCALE GENOMIC DNA]</scope>
    <source>
        <strain evidence="11">DF1</strain>
    </source>
</reference>
<dbReference type="InterPro" id="IPR010065">
    <property type="entry name" value="AA_ABC_transptr_permease_3TM"/>
</dbReference>
<dbReference type="SUPFAM" id="SSF161098">
    <property type="entry name" value="MetI-like"/>
    <property type="match status" value="1"/>
</dbReference>
<protein>
    <submittedName>
        <fullName evidence="10">Amino acid ABC transporter permease</fullName>
    </submittedName>
</protein>
<feature type="transmembrane region" description="Helical" evidence="8">
    <location>
        <begin position="80"/>
        <end position="101"/>
    </location>
</feature>
<evidence type="ECO:0000313" key="10">
    <source>
        <dbReference type="EMBL" id="OFI49429.1"/>
    </source>
</evidence>
<feature type="domain" description="ABC transmembrane type-1" evidence="9">
    <location>
        <begin position="42"/>
        <end position="243"/>
    </location>
</feature>
<dbReference type="InterPro" id="IPR000515">
    <property type="entry name" value="MetI-like"/>
</dbReference>
<sequence length="276" mass="30709">MIEKGLPMQGKYSFQEFWAMFFDKIFNWDAFVGSFPNIVSKIPVSLEITLFSAIFGLILALILAIISIQKVPILNQLRLLFVSFMRGTPIYVQLLLTYYGIPLILRAINMNYGTNYNINNISSMFFVIVTFTLNEAAFNSETIRSAIQSVETGQIEAAKSLGMTSFQVFRRVILPESATVAAAPLGNALIGLFKGTSLSFVAGVIEMTAEAKILGGSSYRIFEAYIALAIVYWAINIVFENIISLIERKLEIPNPEEKKKRGLFSNPFDNGGAVHD</sequence>
<dbReference type="CDD" id="cd06261">
    <property type="entry name" value="TM_PBP2"/>
    <property type="match status" value="1"/>
</dbReference>
<gene>
    <name evidence="10" type="ORF">BG261_02295</name>
</gene>
<evidence type="ECO:0000256" key="8">
    <source>
        <dbReference type="RuleBase" id="RU363032"/>
    </source>
</evidence>
<keyword evidence="11" id="KW-1185">Reference proteome</keyword>
<evidence type="ECO:0000256" key="5">
    <source>
        <dbReference type="ARBA" id="ARBA00022970"/>
    </source>
</evidence>
<dbReference type="PANTHER" id="PTHR30614:SF0">
    <property type="entry name" value="L-CYSTINE TRANSPORT SYSTEM PERMEASE PROTEIN TCYL"/>
    <property type="match status" value="1"/>
</dbReference>
<keyword evidence="4 8" id="KW-0812">Transmembrane</keyword>
<feature type="transmembrane region" description="Helical" evidence="8">
    <location>
        <begin position="48"/>
        <end position="68"/>
    </location>
</feature>
<accession>A0A1E8GME9</accession>
<evidence type="ECO:0000256" key="7">
    <source>
        <dbReference type="ARBA" id="ARBA00023136"/>
    </source>
</evidence>
<keyword evidence="7 8" id="KW-0472">Membrane</keyword>
<evidence type="ECO:0000256" key="6">
    <source>
        <dbReference type="ARBA" id="ARBA00022989"/>
    </source>
</evidence>
<dbReference type="Proteomes" id="UP000178622">
    <property type="component" value="Unassembled WGS sequence"/>
</dbReference>
<proteinExistence type="inferred from homology"/>
<dbReference type="PROSITE" id="PS50928">
    <property type="entry name" value="ABC_TM1"/>
    <property type="match status" value="1"/>
</dbReference>
<keyword evidence="6 8" id="KW-1133">Transmembrane helix</keyword>
<organism evidence="10 11">
    <name type="scientific">Floricoccus tropicus</name>
    <dbReference type="NCBI Taxonomy" id="1859473"/>
    <lineage>
        <taxon>Bacteria</taxon>
        <taxon>Bacillati</taxon>
        <taxon>Bacillota</taxon>
        <taxon>Bacilli</taxon>
        <taxon>Lactobacillales</taxon>
        <taxon>Streptococcaceae</taxon>
        <taxon>Floricoccus</taxon>
    </lineage>
</organism>
<dbReference type="EMBL" id="MKIR01000012">
    <property type="protein sequence ID" value="OFI49429.1"/>
    <property type="molecule type" value="Genomic_DNA"/>
</dbReference>
<dbReference type="GO" id="GO:0006865">
    <property type="term" value="P:amino acid transport"/>
    <property type="evidence" value="ECO:0007669"/>
    <property type="project" value="UniProtKB-KW"/>
</dbReference>
<keyword evidence="5" id="KW-0029">Amino-acid transport</keyword>
<dbReference type="InterPro" id="IPR043429">
    <property type="entry name" value="ArtM/GltK/GlnP/TcyL/YhdX-like"/>
</dbReference>
<keyword evidence="2 8" id="KW-0813">Transport</keyword>
<feature type="transmembrane region" description="Helical" evidence="8">
    <location>
        <begin position="221"/>
        <end position="239"/>
    </location>
</feature>
<evidence type="ECO:0000313" key="11">
    <source>
        <dbReference type="Proteomes" id="UP000178622"/>
    </source>
</evidence>
<keyword evidence="3" id="KW-1003">Cell membrane</keyword>
<comment type="subcellular location">
    <subcellularLocation>
        <location evidence="1 8">Cell membrane</location>
        <topology evidence="1 8">Multi-pass membrane protein</topology>
    </subcellularLocation>
</comment>